<dbReference type="HOGENOM" id="CLU_016838_1_0_0"/>
<accession>A0A0E3ZBC4</accession>
<keyword evidence="2" id="KW-0813">Transport</keyword>
<evidence type="ECO:0000313" key="5">
    <source>
        <dbReference type="Proteomes" id="UP000033103"/>
    </source>
</evidence>
<evidence type="ECO:0000256" key="2">
    <source>
        <dbReference type="ARBA" id="ARBA00022448"/>
    </source>
</evidence>
<dbReference type="OrthoDB" id="9810636at2"/>
<dbReference type="SUPFAM" id="SSF53807">
    <property type="entry name" value="Helical backbone' metal receptor"/>
    <property type="match status" value="1"/>
</dbReference>
<dbReference type="AlphaFoldDB" id="A0A0E3ZBC4"/>
<sequence>MKKILVYLCMLISFTGFSKLRVGITMLPYYCFVSNIVGDKMDVVPLVPANVNAHTYDATAQDIKRLNTVNVVVANGVGHDMFLNKMLRATKKNIPVINANKRTTLMHIAGQRRSGIVNPHTFISVTQSIQQVNYIASELARIDSKNAGYYRQNASRYIAKLRSIKTEALRKVKGKSRNIRIATTHGGYDYLLNEFGLSVTTVVEPSYVQSPSLTDAKIAINKMKSNKVKILFDEQVSNHKLANTIQRETGVHIAVLNHMTNGAYKKDAFEKALRENMNAVCNAIQKVAK</sequence>
<evidence type="ECO:0008006" key="6">
    <source>
        <dbReference type="Google" id="ProtNLM"/>
    </source>
</evidence>
<reference evidence="4 5" key="1">
    <citation type="journal article" date="2012" name="BMC Genomics">
        <title>Genomic sequence analysis and characterization of Sneathia amnii sp. nov.</title>
        <authorList>
            <consortium name="Vaginal Microbiome Consortium (additional members)"/>
            <person name="Harwich M.D.Jr."/>
            <person name="Serrano M.G."/>
            <person name="Fettweis J.M."/>
            <person name="Alves J.M."/>
            <person name="Reimers M.A."/>
            <person name="Buck G.A."/>
            <person name="Jefferson K.K."/>
        </authorList>
    </citation>
    <scope>NUCLEOTIDE SEQUENCE [LARGE SCALE GENOMIC DNA]</scope>
    <source>
        <strain evidence="4 5">SN35</strain>
    </source>
</reference>
<organism evidence="4 5">
    <name type="scientific">Sneathia vaginalis</name>
    <dbReference type="NCBI Taxonomy" id="187101"/>
    <lineage>
        <taxon>Bacteria</taxon>
        <taxon>Fusobacteriati</taxon>
        <taxon>Fusobacteriota</taxon>
        <taxon>Fusobacteriia</taxon>
        <taxon>Fusobacteriales</taxon>
        <taxon>Leptotrichiaceae</taxon>
        <taxon>Sneathia</taxon>
    </lineage>
</organism>
<dbReference type="PATRIC" id="fig|1069640.6.peg.451"/>
<evidence type="ECO:0000313" key="4">
    <source>
        <dbReference type="EMBL" id="AKC95390.1"/>
    </source>
</evidence>
<dbReference type="Proteomes" id="UP000033103">
    <property type="component" value="Chromosome"/>
</dbReference>
<keyword evidence="5" id="KW-1185">Reference proteome</keyword>
<dbReference type="GO" id="GO:0046872">
    <property type="term" value="F:metal ion binding"/>
    <property type="evidence" value="ECO:0007669"/>
    <property type="project" value="InterPro"/>
</dbReference>
<proteinExistence type="inferred from homology"/>
<protein>
    <recommendedName>
        <fullName evidence="6">ABC transporter substrate-binding protein</fullName>
    </recommendedName>
</protein>
<dbReference type="GO" id="GO:0030001">
    <property type="term" value="P:metal ion transport"/>
    <property type="evidence" value="ECO:0007669"/>
    <property type="project" value="InterPro"/>
</dbReference>
<dbReference type="RefSeq" id="WP_046328496.1">
    <property type="nucleotide sequence ID" value="NZ_CP011280.1"/>
</dbReference>
<gene>
    <name evidence="4" type="ORF">VC03_02355</name>
</gene>
<dbReference type="STRING" id="187101.VC03_02355"/>
<dbReference type="PANTHER" id="PTHR42953">
    <property type="entry name" value="HIGH-AFFINITY ZINC UPTAKE SYSTEM PROTEIN ZNUA-RELATED"/>
    <property type="match status" value="1"/>
</dbReference>
<evidence type="ECO:0000256" key="3">
    <source>
        <dbReference type="ARBA" id="ARBA00022729"/>
    </source>
</evidence>
<dbReference type="PANTHER" id="PTHR42953:SF3">
    <property type="entry name" value="HIGH-AFFINITY ZINC UPTAKE SYSTEM PROTEIN ZNUA"/>
    <property type="match status" value="1"/>
</dbReference>
<name>A0A0E3ZBC4_9FUSO</name>
<evidence type="ECO:0000256" key="1">
    <source>
        <dbReference type="ARBA" id="ARBA00011028"/>
    </source>
</evidence>
<dbReference type="InterPro" id="IPR006127">
    <property type="entry name" value="ZnuA-like"/>
</dbReference>
<keyword evidence="3" id="KW-0732">Signal</keyword>
<dbReference type="EMBL" id="CP011280">
    <property type="protein sequence ID" value="AKC95390.1"/>
    <property type="molecule type" value="Genomic_DNA"/>
</dbReference>
<dbReference type="Gene3D" id="3.40.50.1980">
    <property type="entry name" value="Nitrogenase molybdenum iron protein domain"/>
    <property type="match status" value="2"/>
</dbReference>
<dbReference type="Pfam" id="PF01297">
    <property type="entry name" value="ZnuA"/>
    <property type="match status" value="1"/>
</dbReference>
<dbReference type="InterPro" id="IPR050492">
    <property type="entry name" value="Bact_metal-bind_prot9"/>
</dbReference>
<dbReference type="KEGG" id="sns:VC03_02355"/>
<comment type="similarity">
    <text evidence="1">Belongs to the bacterial solute-binding protein 9 family.</text>
</comment>